<keyword evidence="2" id="KW-1185">Reference proteome</keyword>
<comment type="caution">
    <text evidence="1">The sequence shown here is derived from an EMBL/GenBank/DDBJ whole genome shotgun (WGS) entry which is preliminary data.</text>
</comment>
<protein>
    <submittedName>
        <fullName evidence="1">Uncharacterized protein</fullName>
    </submittedName>
</protein>
<sequence>MSPEQESASLQLQQRINSLQENLNASNASWDLLVTENDPLFLASLMWSWFLHLKVSAMTEKSAIVSGC</sequence>
<evidence type="ECO:0000313" key="2">
    <source>
        <dbReference type="Proteomes" id="UP000230750"/>
    </source>
</evidence>
<name>A0A2G8KHH5_STIJA</name>
<organism evidence="1 2">
    <name type="scientific">Stichopus japonicus</name>
    <name type="common">Sea cucumber</name>
    <dbReference type="NCBI Taxonomy" id="307972"/>
    <lineage>
        <taxon>Eukaryota</taxon>
        <taxon>Metazoa</taxon>
        <taxon>Echinodermata</taxon>
        <taxon>Eleutherozoa</taxon>
        <taxon>Echinozoa</taxon>
        <taxon>Holothuroidea</taxon>
        <taxon>Aspidochirotacea</taxon>
        <taxon>Aspidochirotida</taxon>
        <taxon>Stichopodidae</taxon>
        <taxon>Apostichopus</taxon>
    </lineage>
</organism>
<evidence type="ECO:0000313" key="1">
    <source>
        <dbReference type="EMBL" id="PIK47429.1"/>
    </source>
</evidence>
<proteinExistence type="predicted"/>
<dbReference type="Proteomes" id="UP000230750">
    <property type="component" value="Unassembled WGS sequence"/>
</dbReference>
<accession>A0A2G8KHH5</accession>
<reference evidence="1 2" key="1">
    <citation type="journal article" date="2017" name="PLoS Biol.">
        <title>The sea cucumber genome provides insights into morphological evolution and visceral regeneration.</title>
        <authorList>
            <person name="Zhang X."/>
            <person name="Sun L."/>
            <person name="Yuan J."/>
            <person name="Sun Y."/>
            <person name="Gao Y."/>
            <person name="Zhang L."/>
            <person name="Li S."/>
            <person name="Dai H."/>
            <person name="Hamel J.F."/>
            <person name="Liu C."/>
            <person name="Yu Y."/>
            <person name="Liu S."/>
            <person name="Lin W."/>
            <person name="Guo K."/>
            <person name="Jin S."/>
            <person name="Xu P."/>
            <person name="Storey K.B."/>
            <person name="Huan P."/>
            <person name="Zhang T."/>
            <person name="Zhou Y."/>
            <person name="Zhang J."/>
            <person name="Lin C."/>
            <person name="Li X."/>
            <person name="Xing L."/>
            <person name="Huo D."/>
            <person name="Sun M."/>
            <person name="Wang L."/>
            <person name="Mercier A."/>
            <person name="Li F."/>
            <person name="Yang H."/>
            <person name="Xiang J."/>
        </authorList>
    </citation>
    <scope>NUCLEOTIDE SEQUENCE [LARGE SCALE GENOMIC DNA]</scope>
    <source>
        <strain evidence="1">Shaxun</strain>
        <tissue evidence="1">Muscle</tissue>
    </source>
</reference>
<dbReference type="AlphaFoldDB" id="A0A2G8KHH5"/>
<dbReference type="EMBL" id="MRZV01000581">
    <property type="protein sequence ID" value="PIK47429.1"/>
    <property type="molecule type" value="Genomic_DNA"/>
</dbReference>
<gene>
    <name evidence="1" type="ORF">BSL78_15722</name>
</gene>